<gene>
    <name evidence="7" type="ORF">jhhlp_000156</name>
</gene>
<evidence type="ECO:0000313" key="7">
    <source>
        <dbReference type="EMBL" id="PKS13385.1"/>
    </source>
</evidence>
<dbReference type="Proteomes" id="UP000233524">
    <property type="component" value="Unassembled WGS sequence"/>
</dbReference>
<feature type="transmembrane region" description="Helical" evidence="5">
    <location>
        <begin position="494"/>
        <end position="514"/>
    </location>
</feature>
<dbReference type="InterPro" id="IPR020846">
    <property type="entry name" value="MFS_dom"/>
</dbReference>
<dbReference type="PANTHER" id="PTHR42718">
    <property type="entry name" value="MAJOR FACILITATOR SUPERFAMILY MULTIDRUG TRANSPORTER MFSC"/>
    <property type="match status" value="1"/>
</dbReference>
<keyword evidence="3 5" id="KW-1133">Transmembrane helix</keyword>
<feature type="domain" description="Major facilitator superfamily (MFS) profile" evidence="6">
    <location>
        <begin position="69"/>
        <end position="518"/>
    </location>
</feature>
<feature type="transmembrane region" description="Helical" evidence="5">
    <location>
        <begin position="392"/>
        <end position="411"/>
    </location>
</feature>
<feature type="transmembrane region" description="Helical" evidence="5">
    <location>
        <begin position="67"/>
        <end position="86"/>
    </location>
</feature>
<comment type="subcellular location">
    <subcellularLocation>
        <location evidence="1">Membrane</location>
        <topology evidence="1">Multi-pass membrane protein</topology>
    </subcellularLocation>
</comment>
<proteinExistence type="predicted"/>
<dbReference type="Gene3D" id="3.40.50.150">
    <property type="entry name" value="Vaccinia Virus protein VP39"/>
    <property type="match status" value="1"/>
</dbReference>
<evidence type="ECO:0000313" key="8">
    <source>
        <dbReference type="Proteomes" id="UP000233524"/>
    </source>
</evidence>
<name>A0A2N3NLR6_9PEZI</name>
<accession>A0A2N3NLR6</accession>
<feature type="transmembrane region" description="Helical" evidence="5">
    <location>
        <begin position="136"/>
        <end position="160"/>
    </location>
</feature>
<evidence type="ECO:0000256" key="3">
    <source>
        <dbReference type="ARBA" id="ARBA00022989"/>
    </source>
</evidence>
<dbReference type="SUPFAM" id="SSF103473">
    <property type="entry name" value="MFS general substrate transporter"/>
    <property type="match status" value="1"/>
</dbReference>
<feature type="transmembrane region" description="Helical" evidence="5">
    <location>
        <begin position="327"/>
        <end position="347"/>
    </location>
</feature>
<feature type="transmembrane region" description="Helical" evidence="5">
    <location>
        <begin position="367"/>
        <end position="385"/>
    </location>
</feature>
<reference evidence="7 8" key="1">
    <citation type="journal article" date="2017" name="G3 (Bethesda)">
        <title>First Draft Genome Sequence of the Pathogenic Fungus Lomentospora prolificans (Formerly Scedosporium prolificans).</title>
        <authorList>
            <person name="Luo R."/>
            <person name="Zimin A."/>
            <person name="Workman R."/>
            <person name="Fan Y."/>
            <person name="Pertea G."/>
            <person name="Grossman N."/>
            <person name="Wear M.P."/>
            <person name="Jia B."/>
            <person name="Miller H."/>
            <person name="Casadevall A."/>
            <person name="Timp W."/>
            <person name="Zhang S.X."/>
            <person name="Salzberg S.L."/>
        </authorList>
    </citation>
    <scope>NUCLEOTIDE SEQUENCE [LARGE SCALE GENOMIC DNA]</scope>
    <source>
        <strain evidence="7 8">JHH-5317</strain>
    </source>
</reference>
<dbReference type="GO" id="GO:0016020">
    <property type="term" value="C:membrane"/>
    <property type="evidence" value="ECO:0007669"/>
    <property type="project" value="UniProtKB-SubCell"/>
</dbReference>
<dbReference type="Gene3D" id="1.20.1250.20">
    <property type="entry name" value="MFS general substrate transporter like domains"/>
    <property type="match status" value="1"/>
</dbReference>
<dbReference type="Pfam" id="PF13489">
    <property type="entry name" value="Methyltransf_23"/>
    <property type="match status" value="1"/>
</dbReference>
<keyword evidence="2 5" id="KW-0812">Transmembrane</keyword>
<dbReference type="SUPFAM" id="SSF53335">
    <property type="entry name" value="S-adenosyl-L-methionine-dependent methyltransferases"/>
    <property type="match status" value="1"/>
</dbReference>
<evidence type="ECO:0000259" key="6">
    <source>
        <dbReference type="PROSITE" id="PS50850"/>
    </source>
</evidence>
<dbReference type="OrthoDB" id="440755at2759"/>
<feature type="transmembrane region" description="Helical" evidence="5">
    <location>
        <begin position="225"/>
        <end position="245"/>
    </location>
</feature>
<dbReference type="PANTHER" id="PTHR42718:SF41">
    <property type="entry name" value="MFS TRANSPORTER OF UNKOWN SPECIFICITY (AFU_ORTHOLOGUE AFUA_5G09940)-RELATED"/>
    <property type="match status" value="1"/>
</dbReference>
<protein>
    <recommendedName>
        <fullName evidence="6">Major facilitator superfamily (MFS) profile domain-containing protein</fullName>
    </recommendedName>
</protein>
<dbReference type="InterPro" id="IPR011701">
    <property type="entry name" value="MFS"/>
</dbReference>
<feature type="transmembrane region" description="Helical" evidence="5">
    <location>
        <begin position="166"/>
        <end position="187"/>
    </location>
</feature>
<dbReference type="VEuPathDB" id="FungiDB:jhhlp_000156"/>
<feature type="transmembrane region" description="Helical" evidence="5">
    <location>
        <begin position="417"/>
        <end position="439"/>
    </location>
</feature>
<feature type="transmembrane region" description="Helical" evidence="5">
    <location>
        <begin position="199"/>
        <end position="219"/>
    </location>
</feature>
<keyword evidence="8" id="KW-1185">Reference proteome</keyword>
<keyword evidence="4 5" id="KW-0472">Membrane</keyword>
<dbReference type="Pfam" id="PF07690">
    <property type="entry name" value="MFS_1"/>
    <property type="match status" value="1"/>
</dbReference>
<dbReference type="InterPro" id="IPR036259">
    <property type="entry name" value="MFS_trans_sf"/>
</dbReference>
<comment type="caution">
    <text evidence="7">The sequence shown here is derived from an EMBL/GenBank/DDBJ whole genome shotgun (WGS) entry which is preliminary data.</text>
</comment>
<evidence type="ECO:0000256" key="5">
    <source>
        <dbReference type="SAM" id="Phobius"/>
    </source>
</evidence>
<dbReference type="GO" id="GO:0022857">
    <property type="term" value="F:transmembrane transporter activity"/>
    <property type="evidence" value="ECO:0007669"/>
    <property type="project" value="InterPro"/>
</dbReference>
<dbReference type="InterPro" id="IPR029063">
    <property type="entry name" value="SAM-dependent_MTases_sf"/>
</dbReference>
<dbReference type="Gene3D" id="1.20.1720.10">
    <property type="entry name" value="Multidrug resistance protein D"/>
    <property type="match status" value="1"/>
</dbReference>
<feature type="transmembrane region" description="Helical" evidence="5">
    <location>
        <begin position="289"/>
        <end position="307"/>
    </location>
</feature>
<evidence type="ECO:0000256" key="2">
    <source>
        <dbReference type="ARBA" id="ARBA00022692"/>
    </source>
</evidence>
<evidence type="ECO:0000256" key="4">
    <source>
        <dbReference type="ARBA" id="ARBA00023136"/>
    </source>
</evidence>
<dbReference type="PROSITE" id="PS50850">
    <property type="entry name" value="MFS"/>
    <property type="match status" value="1"/>
</dbReference>
<dbReference type="AlphaFoldDB" id="A0A2N3NLR6"/>
<dbReference type="InParanoid" id="A0A2N3NLR6"/>
<organism evidence="7 8">
    <name type="scientific">Lomentospora prolificans</name>
    <dbReference type="NCBI Taxonomy" id="41688"/>
    <lineage>
        <taxon>Eukaryota</taxon>
        <taxon>Fungi</taxon>
        <taxon>Dikarya</taxon>
        <taxon>Ascomycota</taxon>
        <taxon>Pezizomycotina</taxon>
        <taxon>Sordariomycetes</taxon>
        <taxon>Hypocreomycetidae</taxon>
        <taxon>Microascales</taxon>
        <taxon>Microascaceae</taxon>
        <taxon>Lomentospora</taxon>
    </lineage>
</organism>
<feature type="transmembrane region" description="Helical" evidence="5">
    <location>
        <begin position="451"/>
        <end position="474"/>
    </location>
</feature>
<dbReference type="CDD" id="cd02440">
    <property type="entry name" value="AdoMet_MTases"/>
    <property type="match status" value="1"/>
</dbReference>
<sequence>MSTTHVATIELTELPPLDAKSVSALPAVYSAPPTPPAVDDSAGRTLAAVPREFGIAPYHGVSRTKRVVAIGLIMCANFIQFISNFTTVCGGFDFSEKLGREAGPGQANWLAAAYSLTQGAFVLISGRIGTIYGHQTALLCGGAIFALFSLVNAFCTNYMAFVASRALTGVGGGILMPNAVAIITVMIPPGHWRNVAMSCFGASAPIGGFFGALLTGIFLERTHWRWLFIFLAASQAVTLAGIYFSMPKDEPLDKDGIIDYVGVTLGLGSLILFSFVWNQAPSSGWNTPTEISCLIVSVVLFALFLVWEGKYAKEPIMPLFVFKTPSFSPLILVVTLSYMSFAIWQWYTITWLQVERDWSVLQTAVGYTPFLVIGPLSVFLAAWLLPRLAAQWILAMGIGVLVVANLLIATMPVQQTYWAQTFPAIVMGCLSPDFVYVAAQLIASNSVGRKYQGVAGSLIGTLNLYGNSLGIGVSATVESEISKNTGDHILGYRAALYFGFAVAVVALALDIFLVRVPKDNREGWDSNEDVEDSLIIATPLLQLAISPTPTTKGPHETKKAEDEIKLCTVDDIIAKLKLLDIRTGTVILQLSHSNIEVIIGTDISLIQPQSSWVPSNIKFEIEDCTQPWTFLENSFDNVHTRRFAGSIVDWTAFCKKAFKTLKPGGWLESLEPATDIVSEDDTVKPNSALGQWGKFFLEEGNKMGLMFEINALELQRKAMVEAEFVNNIQEAEFKVRQFGNAFHRFHRKRALIDRNL</sequence>
<feature type="transmembrane region" description="Helical" evidence="5">
    <location>
        <begin position="257"/>
        <end position="277"/>
    </location>
</feature>
<dbReference type="EMBL" id="NLAX01000001">
    <property type="protein sequence ID" value="PKS13385.1"/>
    <property type="molecule type" value="Genomic_DNA"/>
</dbReference>
<evidence type="ECO:0000256" key="1">
    <source>
        <dbReference type="ARBA" id="ARBA00004141"/>
    </source>
</evidence>